<dbReference type="GO" id="GO:0004180">
    <property type="term" value="F:carboxypeptidase activity"/>
    <property type="evidence" value="ECO:0007669"/>
    <property type="project" value="UniProtKB-KW"/>
</dbReference>
<dbReference type="InterPro" id="IPR040449">
    <property type="entry name" value="Peptidase_S66_N"/>
</dbReference>
<dbReference type="Pfam" id="PF02016">
    <property type="entry name" value="Peptidase_S66"/>
    <property type="match status" value="1"/>
</dbReference>
<protein>
    <submittedName>
        <fullName evidence="3">LD-carboxypeptidase</fullName>
    </submittedName>
</protein>
<organism evidence="3 4">
    <name type="scientific">Anaerocolumna cellulosilytica</name>
    <dbReference type="NCBI Taxonomy" id="433286"/>
    <lineage>
        <taxon>Bacteria</taxon>
        <taxon>Bacillati</taxon>
        <taxon>Bacillota</taxon>
        <taxon>Clostridia</taxon>
        <taxon>Lachnospirales</taxon>
        <taxon>Lachnospiraceae</taxon>
        <taxon>Anaerocolumna</taxon>
    </lineage>
</organism>
<dbReference type="InterPro" id="IPR003507">
    <property type="entry name" value="S66_fam"/>
</dbReference>
<keyword evidence="2" id="KW-0378">Hydrolase</keyword>
<dbReference type="InterPro" id="IPR027478">
    <property type="entry name" value="LdcA_N"/>
</dbReference>
<sequence>MIYPEFLSSGCAIGITAPSDGNKKDTDFIRLDNGIKKFNELGYQVLETSLVRNSVKGRSGAADLRAKELEELITNPEVKWIISAKGGDFLMEVLPHLDFEKLKKYPTWFQGYSDNTGITFTVTTNCDIATLYGCNFNDFGMAEWHEALIANLALLEGEDVIFKSFPKYEDGFFDKVTGSEGYVLEKPVCWNIITGQEEVTVSGRLLGGCLDVLLNMAGTKYDNTRNFIRNYKQDGILWYLESFALNSDALMRGLWQLREAGWFEGAKGFIFGRPAFFDENYEISYEEAVLSVLEELNLPIILDADVGHKAPQMTMINGAVAELYSKDGKGRLKYLLK</sequence>
<dbReference type="InterPro" id="IPR040921">
    <property type="entry name" value="Peptidase_S66C"/>
</dbReference>
<name>A0A6S6R2T5_9FIRM</name>
<reference evidence="3 4" key="1">
    <citation type="journal article" date="2016" name="Int. J. Syst. Evol. Microbiol.">
        <title>Descriptions of Anaerotaenia torta gen. nov., sp. nov. and Anaerocolumna cellulosilytica gen. nov., sp. nov. isolated from a methanogenic reactor of cattle waste.</title>
        <authorList>
            <person name="Uek A."/>
            <person name="Ohtaki Y."/>
            <person name="Kaku N."/>
            <person name="Ueki K."/>
        </authorList>
    </citation>
    <scope>NUCLEOTIDE SEQUENCE [LARGE SCALE GENOMIC DNA]</scope>
    <source>
        <strain evidence="3 4">SN021</strain>
    </source>
</reference>
<dbReference type="KEGG" id="acel:acsn021_11990"/>
<dbReference type="SUPFAM" id="SSF52317">
    <property type="entry name" value="Class I glutamine amidotransferase-like"/>
    <property type="match status" value="1"/>
</dbReference>
<dbReference type="Gene3D" id="3.50.30.60">
    <property type="entry name" value="LD-carboxypeptidase A C-terminal domain-like"/>
    <property type="match status" value="1"/>
</dbReference>
<dbReference type="Proteomes" id="UP000515561">
    <property type="component" value="Chromosome"/>
</dbReference>
<comment type="similarity">
    <text evidence="1">Belongs to the peptidase S66 family.</text>
</comment>
<dbReference type="Gene3D" id="3.40.50.10740">
    <property type="entry name" value="Class I glutamine amidotransferase-like"/>
    <property type="match status" value="1"/>
</dbReference>
<evidence type="ECO:0000256" key="2">
    <source>
        <dbReference type="ARBA" id="ARBA00022801"/>
    </source>
</evidence>
<keyword evidence="4" id="KW-1185">Reference proteome</keyword>
<dbReference type="PIRSF" id="PIRSF028757">
    <property type="entry name" value="LD-carboxypeptidase"/>
    <property type="match status" value="1"/>
</dbReference>
<dbReference type="RefSeq" id="WP_184092968.1">
    <property type="nucleotide sequence ID" value="NZ_AP023367.1"/>
</dbReference>
<evidence type="ECO:0000313" key="3">
    <source>
        <dbReference type="EMBL" id="BCJ93630.1"/>
    </source>
</evidence>
<dbReference type="AlphaFoldDB" id="A0A6S6R2T5"/>
<evidence type="ECO:0000256" key="1">
    <source>
        <dbReference type="ARBA" id="ARBA00010233"/>
    </source>
</evidence>
<keyword evidence="3" id="KW-0121">Carboxypeptidase</keyword>
<proteinExistence type="inferred from homology"/>
<evidence type="ECO:0000313" key="4">
    <source>
        <dbReference type="Proteomes" id="UP000515561"/>
    </source>
</evidence>
<dbReference type="PANTHER" id="PTHR30237">
    <property type="entry name" value="MURAMOYLTETRAPEPTIDE CARBOXYPEPTIDASE"/>
    <property type="match status" value="1"/>
</dbReference>
<dbReference type="SUPFAM" id="SSF141986">
    <property type="entry name" value="LD-carboxypeptidase A C-terminal domain-like"/>
    <property type="match status" value="1"/>
</dbReference>
<dbReference type="InterPro" id="IPR027461">
    <property type="entry name" value="Carboxypeptidase_A_C_sf"/>
</dbReference>
<dbReference type="Pfam" id="PF17676">
    <property type="entry name" value="Peptidase_S66C"/>
    <property type="match status" value="1"/>
</dbReference>
<dbReference type="InterPro" id="IPR029062">
    <property type="entry name" value="Class_I_gatase-like"/>
</dbReference>
<keyword evidence="3" id="KW-0645">Protease</keyword>
<dbReference type="EMBL" id="AP023367">
    <property type="protein sequence ID" value="BCJ93630.1"/>
    <property type="molecule type" value="Genomic_DNA"/>
</dbReference>
<dbReference type="PANTHER" id="PTHR30237:SF5">
    <property type="entry name" value="CARBOXYPEPTIDASE VC_A0337-RELATED"/>
    <property type="match status" value="1"/>
</dbReference>
<dbReference type="CDD" id="cd07062">
    <property type="entry name" value="Peptidase_S66_mccF_like"/>
    <property type="match status" value="1"/>
</dbReference>
<accession>A0A6S6R2T5</accession>
<gene>
    <name evidence="3" type="primary">mccF</name>
    <name evidence="3" type="ORF">acsn021_11990</name>
</gene>